<dbReference type="Pfam" id="PF11279">
    <property type="entry name" value="DUF3080"/>
    <property type="match status" value="1"/>
</dbReference>
<dbReference type="OrthoDB" id="5760979at2"/>
<evidence type="ECO:0008006" key="3">
    <source>
        <dbReference type="Google" id="ProtNLM"/>
    </source>
</evidence>
<evidence type="ECO:0000313" key="2">
    <source>
        <dbReference type="Proteomes" id="UP000243937"/>
    </source>
</evidence>
<gene>
    <name evidence="1" type="ORF">CBP31_00195</name>
</gene>
<proteinExistence type="predicted"/>
<name>A0A1Y0D8H2_9GAMM</name>
<accession>A0A1Y0D8H2</accession>
<dbReference type="KEGG" id="opf:CBP31_00195"/>
<dbReference type="RefSeq" id="WP_087038538.1">
    <property type="nucleotide sequence ID" value="NZ_CP021377.1"/>
</dbReference>
<keyword evidence="2" id="KW-1185">Reference proteome</keyword>
<dbReference type="Proteomes" id="UP000243937">
    <property type="component" value="Chromosome"/>
</dbReference>
<protein>
    <recommendedName>
        <fullName evidence="3">DUF3080 domain-containing protein</fullName>
    </recommendedName>
</protein>
<organism evidence="1 2">
    <name type="scientific">Oceanisphaera profunda</name>
    <dbReference type="NCBI Taxonomy" id="1416627"/>
    <lineage>
        <taxon>Bacteria</taxon>
        <taxon>Pseudomonadati</taxon>
        <taxon>Pseudomonadota</taxon>
        <taxon>Gammaproteobacteria</taxon>
        <taxon>Aeromonadales</taxon>
        <taxon>Aeromonadaceae</taxon>
        <taxon>Oceanisphaera</taxon>
    </lineage>
</organism>
<dbReference type="InterPro" id="IPR021431">
    <property type="entry name" value="DUF3080"/>
</dbReference>
<sequence length="362" mass="40495">MRAWNLIVGLTCLWLTACSPQDELTDHFHTYLTRVAYVLEVPVPPLSPPPALAALPAQRDLTLMPARISSGLLDALKLSQCDLLGLVAEHNGPAGKSQSAAGQFAYHLQFQRGLDRCVAHIDDAQLAAWLSELAQLKAPLLPIYFWHMMIAEPEVRAALSPAQHSLAFNSQGGYQATLQAFSLFARLQTQANQYLATPLALPNIRSEIRLGDLNEDLSAELNQALRGLYKNPYFGQLVYSLHASAEHLEQSIDFLGQLAHVNCQGANAIKAERLRNALQHYYIKDIQPYFTELDRQFVQLAPLLQASLTPPAEKAEMMTDYRQQLALGLESQLYVRYRALTLQHAKVWQDFLKRCELSPKRG</sequence>
<reference evidence="1 2" key="1">
    <citation type="journal article" date="2014" name="Int. J. Syst. Evol. Microbiol.">
        <title>Oceanisphaera profunda sp. nov., a marine bacterium isolated from deep-sea sediment, and emended description of the genus Oceanisphaera.</title>
        <authorList>
            <person name="Xu Z."/>
            <person name="Zhang X.Y."/>
            <person name="Su H.N."/>
            <person name="Yu Z.C."/>
            <person name="Liu C."/>
            <person name="Li H."/>
            <person name="Chen X.L."/>
            <person name="Song X.Y."/>
            <person name="Xie B.B."/>
            <person name="Qin Q.L."/>
            <person name="Zhou B.C."/>
            <person name="Shi M."/>
            <person name="Huang Y."/>
            <person name="Zhang Y.Z."/>
        </authorList>
    </citation>
    <scope>NUCLEOTIDE SEQUENCE [LARGE SCALE GENOMIC DNA]</scope>
    <source>
        <strain evidence="1 2">SM1222</strain>
    </source>
</reference>
<evidence type="ECO:0000313" key="1">
    <source>
        <dbReference type="EMBL" id="ART83863.1"/>
    </source>
</evidence>
<dbReference type="AlphaFoldDB" id="A0A1Y0D8H2"/>
<dbReference type="PROSITE" id="PS51257">
    <property type="entry name" value="PROKAR_LIPOPROTEIN"/>
    <property type="match status" value="1"/>
</dbReference>
<dbReference type="EMBL" id="CP021377">
    <property type="protein sequence ID" value="ART83863.1"/>
    <property type="molecule type" value="Genomic_DNA"/>
</dbReference>